<dbReference type="PaxDb" id="4113-PGSC0003DMT400096012"/>
<dbReference type="InParanoid" id="M1DXI5"/>
<organism evidence="1 2">
    <name type="scientific">Solanum tuberosum</name>
    <name type="common">Potato</name>
    <dbReference type="NCBI Taxonomy" id="4113"/>
    <lineage>
        <taxon>Eukaryota</taxon>
        <taxon>Viridiplantae</taxon>
        <taxon>Streptophyta</taxon>
        <taxon>Embryophyta</taxon>
        <taxon>Tracheophyta</taxon>
        <taxon>Spermatophyta</taxon>
        <taxon>Magnoliopsida</taxon>
        <taxon>eudicotyledons</taxon>
        <taxon>Gunneridae</taxon>
        <taxon>Pentapetalae</taxon>
        <taxon>asterids</taxon>
        <taxon>lamiids</taxon>
        <taxon>Solanales</taxon>
        <taxon>Solanaceae</taxon>
        <taxon>Solanoideae</taxon>
        <taxon>Solaneae</taxon>
        <taxon>Solanum</taxon>
    </lineage>
</organism>
<proteinExistence type="predicted"/>
<dbReference type="Gramene" id="PGSC0003DMT400096012">
    <property type="protein sequence ID" value="PGSC0003DMT400096012"/>
    <property type="gene ID" value="PGSC0003DMG400045583"/>
</dbReference>
<reference evidence="2" key="1">
    <citation type="journal article" date="2011" name="Nature">
        <title>Genome sequence and analysis of the tuber crop potato.</title>
        <authorList>
            <consortium name="The Potato Genome Sequencing Consortium"/>
        </authorList>
    </citation>
    <scope>NUCLEOTIDE SEQUENCE [LARGE SCALE GENOMIC DNA]</scope>
    <source>
        <strain evidence="2">cv. DM1-3 516 R44</strain>
    </source>
</reference>
<protein>
    <submittedName>
        <fullName evidence="1">Uncharacterized protein</fullName>
    </submittedName>
</protein>
<accession>M1DXI5</accession>
<keyword evidence="2" id="KW-1185">Reference proteome</keyword>
<evidence type="ECO:0000313" key="1">
    <source>
        <dbReference type="EnsemblPlants" id="PGSC0003DMT400096012"/>
    </source>
</evidence>
<dbReference type="EnsemblPlants" id="PGSC0003DMT400096012">
    <property type="protein sequence ID" value="PGSC0003DMT400096012"/>
    <property type="gene ID" value="PGSC0003DMG400045583"/>
</dbReference>
<name>M1DXI5_SOLTU</name>
<reference evidence="1" key="2">
    <citation type="submission" date="2015-06" db="UniProtKB">
        <authorList>
            <consortium name="EnsemblPlants"/>
        </authorList>
    </citation>
    <scope>IDENTIFICATION</scope>
    <source>
        <strain evidence="1">DM1-3 516 R44</strain>
    </source>
</reference>
<sequence>MRTEVIGEFLGGGVIGTDGVPKCHGIGTTKEYVINILNMSQMKVLILFEQGMAQIHPKTLGLPLAREWWLVALAFSLIREYTRQVVNSPLLVRLQTTLSSLGFPGRIWMALMLDFFILRDSEGNVIEFPIPIKIDIAESKGILPLMERAMEDVLNGPLVGNPVVVEEVNPIPLVYHPSMTSKAVLPSFHDAFPSSRERLIPPIHYVFRVFIHGDSPPKAARVSVEYPRPNPP</sequence>
<dbReference type="Proteomes" id="UP000011115">
    <property type="component" value="Unassembled WGS sequence"/>
</dbReference>
<dbReference type="AlphaFoldDB" id="M1DXI5"/>
<dbReference type="HOGENOM" id="CLU_1196648_0_0_1"/>
<evidence type="ECO:0000313" key="2">
    <source>
        <dbReference type="Proteomes" id="UP000011115"/>
    </source>
</evidence>